<dbReference type="PANTHER" id="PTHR23426:SF65">
    <property type="entry name" value="FERREDOXIN-2, MITOCHONDRIAL"/>
    <property type="match status" value="1"/>
</dbReference>
<keyword evidence="5" id="KW-0411">Iron-sulfur</keyword>
<evidence type="ECO:0000313" key="8">
    <source>
        <dbReference type="EMBL" id="POP51872.1"/>
    </source>
</evidence>
<dbReference type="GO" id="GO:0051537">
    <property type="term" value="F:2 iron, 2 sulfur cluster binding"/>
    <property type="evidence" value="ECO:0007669"/>
    <property type="project" value="UniProtKB-KW"/>
</dbReference>
<comment type="caution">
    <text evidence="8">The sequence shown here is derived from an EMBL/GenBank/DDBJ whole genome shotgun (WGS) entry which is preliminary data.</text>
</comment>
<reference evidence="8" key="1">
    <citation type="submission" date="2018-01" db="EMBL/GenBank/DDBJ databases">
        <authorList>
            <person name="Yu X.-D."/>
        </authorList>
    </citation>
    <scope>NUCLEOTIDE SEQUENCE</scope>
    <source>
        <strain evidence="8">ZX-21</strain>
    </source>
</reference>
<accession>A0A2S4HCZ2</accession>
<dbReference type="PROSITE" id="PS51085">
    <property type="entry name" value="2FE2S_FER_2"/>
    <property type="match status" value="1"/>
</dbReference>
<dbReference type="InterPro" id="IPR012675">
    <property type="entry name" value="Beta-grasp_dom_sf"/>
</dbReference>
<dbReference type="InterPro" id="IPR001055">
    <property type="entry name" value="Adrenodoxin-like"/>
</dbReference>
<keyword evidence="4" id="KW-0408">Iron</keyword>
<dbReference type="Proteomes" id="UP000237222">
    <property type="component" value="Unassembled WGS sequence"/>
</dbReference>
<dbReference type="EMBL" id="PQGG01000033">
    <property type="protein sequence ID" value="POP51872.1"/>
    <property type="molecule type" value="Genomic_DNA"/>
</dbReference>
<dbReference type="Gene3D" id="3.10.20.30">
    <property type="match status" value="1"/>
</dbReference>
<dbReference type="GO" id="GO:0046872">
    <property type="term" value="F:metal ion binding"/>
    <property type="evidence" value="ECO:0007669"/>
    <property type="project" value="UniProtKB-KW"/>
</dbReference>
<evidence type="ECO:0000313" key="9">
    <source>
        <dbReference type="Proteomes" id="UP000237222"/>
    </source>
</evidence>
<proteinExistence type="inferred from homology"/>
<protein>
    <submittedName>
        <fullName evidence="8">(2Fe-2S)-binding protein</fullName>
    </submittedName>
</protein>
<evidence type="ECO:0000256" key="5">
    <source>
        <dbReference type="ARBA" id="ARBA00023014"/>
    </source>
</evidence>
<dbReference type="RefSeq" id="WP_103685231.1">
    <property type="nucleotide sequence ID" value="NZ_PQGG01000033.1"/>
</dbReference>
<dbReference type="InterPro" id="IPR018298">
    <property type="entry name" value="Adrenodoxin_Fe-S_BS"/>
</dbReference>
<dbReference type="Pfam" id="PF00111">
    <property type="entry name" value="Fer2"/>
    <property type="match status" value="1"/>
</dbReference>
<dbReference type="PROSITE" id="PS00814">
    <property type="entry name" value="ADX"/>
    <property type="match status" value="1"/>
</dbReference>
<dbReference type="GO" id="GO:0009055">
    <property type="term" value="F:electron transfer activity"/>
    <property type="evidence" value="ECO:0007669"/>
    <property type="project" value="TreeGrafter"/>
</dbReference>
<dbReference type="InterPro" id="IPR001041">
    <property type="entry name" value="2Fe-2S_ferredoxin-type"/>
</dbReference>
<evidence type="ECO:0000259" key="7">
    <source>
        <dbReference type="PROSITE" id="PS51085"/>
    </source>
</evidence>
<keyword evidence="2" id="KW-0001">2Fe-2S</keyword>
<dbReference type="PRINTS" id="PR00355">
    <property type="entry name" value="ADRENODOXIN"/>
</dbReference>
<dbReference type="GO" id="GO:0140647">
    <property type="term" value="P:P450-containing electron transport chain"/>
    <property type="evidence" value="ECO:0007669"/>
    <property type="project" value="InterPro"/>
</dbReference>
<evidence type="ECO:0000256" key="2">
    <source>
        <dbReference type="ARBA" id="ARBA00022714"/>
    </source>
</evidence>
<dbReference type="InterPro" id="IPR036010">
    <property type="entry name" value="2Fe-2S_ferredoxin-like_sf"/>
</dbReference>
<evidence type="ECO:0000256" key="1">
    <source>
        <dbReference type="ARBA" id="ARBA00010914"/>
    </source>
</evidence>
<dbReference type="OrthoDB" id="9799640at2"/>
<evidence type="ECO:0000256" key="3">
    <source>
        <dbReference type="ARBA" id="ARBA00022723"/>
    </source>
</evidence>
<gene>
    <name evidence="8" type="ORF">C0068_14660</name>
</gene>
<organism evidence="8 9">
    <name type="scientific">Zhongshania marina</name>
    <dbReference type="NCBI Taxonomy" id="2304603"/>
    <lineage>
        <taxon>Bacteria</taxon>
        <taxon>Pseudomonadati</taxon>
        <taxon>Pseudomonadota</taxon>
        <taxon>Gammaproteobacteria</taxon>
        <taxon>Cellvibrionales</taxon>
        <taxon>Spongiibacteraceae</taxon>
        <taxon>Zhongshania</taxon>
    </lineage>
</organism>
<comment type="similarity">
    <text evidence="1">Belongs to the adrenodoxin/putidaredoxin family.</text>
</comment>
<dbReference type="AlphaFoldDB" id="A0A2S4HCZ2"/>
<dbReference type="CDD" id="cd00207">
    <property type="entry name" value="fer2"/>
    <property type="match status" value="1"/>
</dbReference>
<evidence type="ECO:0000256" key="6">
    <source>
        <dbReference type="ARBA" id="ARBA00034078"/>
    </source>
</evidence>
<name>A0A2S4HCZ2_9GAMM</name>
<feature type="domain" description="2Fe-2S ferredoxin-type" evidence="7">
    <location>
        <begin position="2"/>
        <end position="105"/>
    </location>
</feature>
<sequence>MALIKFISVNGDVREVNADSGSNLMQVALDNGIDEILGECGGSCSCATCHCYIAEDWLAKSGTPDEIEQEMLECALDPAKNSRLACQVNISNELDGMVVHLPESQY</sequence>
<comment type="cofactor">
    <cofactor evidence="6">
        <name>[2Fe-2S] cluster</name>
        <dbReference type="ChEBI" id="CHEBI:190135"/>
    </cofactor>
</comment>
<dbReference type="PANTHER" id="PTHR23426">
    <property type="entry name" value="FERREDOXIN/ADRENODOXIN"/>
    <property type="match status" value="1"/>
</dbReference>
<evidence type="ECO:0000256" key="4">
    <source>
        <dbReference type="ARBA" id="ARBA00023004"/>
    </source>
</evidence>
<dbReference type="SUPFAM" id="SSF54292">
    <property type="entry name" value="2Fe-2S ferredoxin-like"/>
    <property type="match status" value="1"/>
</dbReference>
<keyword evidence="3" id="KW-0479">Metal-binding</keyword>